<dbReference type="GO" id="GO:0009380">
    <property type="term" value="C:excinuclease repair complex"/>
    <property type="evidence" value="ECO:0007669"/>
    <property type="project" value="InterPro"/>
</dbReference>
<evidence type="ECO:0000259" key="17">
    <source>
        <dbReference type="PROSITE" id="PS50151"/>
    </source>
</evidence>
<organism evidence="20 21">
    <name type="scientific">Insolitispirillum peregrinum</name>
    <dbReference type="NCBI Taxonomy" id="80876"/>
    <lineage>
        <taxon>Bacteria</taxon>
        <taxon>Pseudomonadati</taxon>
        <taxon>Pseudomonadota</taxon>
        <taxon>Alphaproteobacteria</taxon>
        <taxon>Rhodospirillales</taxon>
        <taxon>Novispirillaceae</taxon>
        <taxon>Insolitispirillum</taxon>
    </lineage>
</organism>
<keyword evidence="3 13" id="KW-0963">Cytoplasm</keyword>
<dbReference type="InterPro" id="IPR041471">
    <property type="entry name" value="UvrB_inter"/>
</dbReference>
<protein>
    <recommendedName>
        <fullName evidence="12 13">UvrABC system protein B</fullName>
        <shortName evidence="13">Protein UvrB</shortName>
    </recommendedName>
    <alternativeName>
        <fullName evidence="13">Excinuclease ABC subunit B</fullName>
    </alternativeName>
</protein>
<dbReference type="InterPro" id="IPR001650">
    <property type="entry name" value="Helicase_C-like"/>
</dbReference>
<dbReference type="RefSeq" id="WP_076399428.1">
    <property type="nucleotide sequence ID" value="NZ_FTOA01000002.1"/>
</dbReference>
<dbReference type="NCBIfam" id="NF003673">
    <property type="entry name" value="PRK05298.1"/>
    <property type="match status" value="1"/>
</dbReference>
<dbReference type="SUPFAM" id="SSF52540">
    <property type="entry name" value="P-loop containing nucleoside triphosphate hydrolases"/>
    <property type="match status" value="2"/>
</dbReference>
<feature type="region of interest" description="Disordered" evidence="16">
    <location>
        <begin position="687"/>
        <end position="708"/>
    </location>
</feature>
<sequence>MTVHLPMYNRPPAGPRADFRLASDYQPAGDQPAAIAALLDGLEGKERDQVLLGVTGSGKTFTAAKVIEKMGRPALVMAPNKTLAAQLYGEMKAFFPDNAVEYFVSYYDYYQPEAYVPKTDTYIEKDSAINEQIDRMRHAATRAVLERRDVIIVASVSCIYGLGSVESYSAMVRRIKSGDILDRNDLMRSLVELQYRRNDASFQRGSFRVRGDCIELFPAHYEDRAWRIDLFGDEVDGIYEFDPLTGEKSATLLQIDVYPNSHHVTPRPALSQAVKGIKAELAVRLAEFESQGKLLEAQRLRERTLFDLEMMESTGHCKGIENYSRYLSGRNPGEPPPTLFEYLPEDALLFVDESHVTVPQVGGMFRGDFNRKSVLADYGFRLPSCVDNRPLKFEEWDTMRPQTILISATPGRWELEQTGGVFVEQIIRPTGLIDPVVIIRPVEHQVDDLLAEARDCARKGQRVLVTTLTKRMAEDLTEYMVEHGVRVRYMHSDVDTLERIEIIRDLRLGAFDVLIGINLLREGLDIPECALVAILDADKEGFLRSETSLIQTIGRAARNVDGRVILYADRMTGSMERAIGETNRRREKQQAYNAAHGITPETVRSRITDIVGDIAEQDYMTVSTGTVGETALVGHNLRTTIAELEKKMRTAAADLEFEEAARLRDELRRLEALELEMPSVASAMARPAPTSIAGTTGYKKAQKARRQR</sequence>
<dbReference type="AlphaFoldDB" id="A0A1N7K3E5"/>
<dbReference type="GO" id="GO:0005524">
    <property type="term" value="F:ATP binding"/>
    <property type="evidence" value="ECO:0007669"/>
    <property type="project" value="UniProtKB-UniRule"/>
</dbReference>
<keyword evidence="4 13" id="KW-0547">Nucleotide-binding</keyword>
<comment type="subunit">
    <text evidence="11 13 14">Forms a heterotetramer with UvrA during the search for lesions. Interacts with UvrC in an incision complex.</text>
</comment>
<evidence type="ECO:0000256" key="14">
    <source>
        <dbReference type="RuleBase" id="RU003587"/>
    </source>
</evidence>
<name>A0A1N7K3E5_9PROT</name>
<dbReference type="InterPro" id="IPR036876">
    <property type="entry name" value="UVR_dom_sf"/>
</dbReference>
<dbReference type="HAMAP" id="MF_00204">
    <property type="entry name" value="UvrB"/>
    <property type="match status" value="1"/>
</dbReference>
<evidence type="ECO:0000313" key="21">
    <source>
        <dbReference type="Proteomes" id="UP000185678"/>
    </source>
</evidence>
<evidence type="ECO:0000313" key="20">
    <source>
        <dbReference type="EMBL" id="SIS56056.1"/>
    </source>
</evidence>
<keyword evidence="9 13" id="KW-0234">DNA repair</keyword>
<dbReference type="PROSITE" id="PS51194">
    <property type="entry name" value="HELICASE_CTER"/>
    <property type="match status" value="1"/>
</dbReference>
<evidence type="ECO:0000256" key="9">
    <source>
        <dbReference type="ARBA" id="ARBA00023204"/>
    </source>
</evidence>
<dbReference type="Pfam" id="PF02151">
    <property type="entry name" value="UVR"/>
    <property type="match status" value="1"/>
</dbReference>
<feature type="binding site" evidence="13">
    <location>
        <begin position="53"/>
        <end position="60"/>
    </location>
    <ligand>
        <name>ATP</name>
        <dbReference type="ChEBI" id="CHEBI:30616"/>
    </ligand>
</feature>
<evidence type="ECO:0000256" key="10">
    <source>
        <dbReference type="ARBA" id="ARBA00023236"/>
    </source>
</evidence>
<evidence type="ECO:0000256" key="7">
    <source>
        <dbReference type="ARBA" id="ARBA00022840"/>
    </source>
</evidence>
<dbReference type="OrthoDB" id="9806651at2"/>
<dbReference type="CDD" id="cd17916">
    <property type="entry name" value="DEXHc_UvrB"/>
    <property type="match status" value="1"/>
</dbReference>
<dbReference type="GO" id="GO:0009432">
    <property type="term" value="P:SOS response"/>
    <property type="evidence" value="ECO:0007669"/>
    <property type="project" value="UniProtKB-UniRule"/>
</dbReference>
<evidence type="ECO:0000256" key="8">
    <source>
        <dbReference type="ARBA" id="ARBA00022881"/>
    </source>
</evidence>
<keyword evidence="10 13" id="KW-0742">SOS response</keyword>
<evidence type="ECO:0000256" key="12">
    <source>
        <dbReference type="ARBA" id="ARBA00029504"/>
    </source>
</evidence>
<dbReference type="EMBL" id="FTOA01000002">
    <property type="protein sequence ID" value="SIS56056.1"/>
    <property type="molecule type" value="Genomic_DNA"/>
</dbReference>
<dbReference type="InterPro" id="IPR004807">
    <property type="entry name" value="UvrB"/>
</dbReference>
<dbReference type="InterPro" id="IPR001943">
    <property type="entry name" value="UVR_dom"/>
</dbReference>
<evidence type="ECO:0000256" key="13">
    <source>
        <dbReference type="HAMAP-Rule" id="MF_00204"/>
    </source>
</evidence>
<dbReference type="GO" id="GO:0005737">
    <property type="term" value="C:cytoplasm"/>
    <property type="evidence" value="ECO:0007669"/>
    <property type="project" value="UniProtKB-SubCell"/>
</dbReference>
<evidence type="ECO:0000256" key="16">
    <source>
        <dbReference type="SAM" id="MobiDB-lite"/>
    </source>
</evidence>
<comment type="function">
    <text evidence="13">The UvrABC repair system catalyzes the recognition and processing of DNA lesions. A damage recognition complex composed of 2 UvrA and 2 UvrB subunits scans DNA for abnormalities. Upon binding of the UvrA(2)B(2) complex to a putative damaged site, the DNA wraps around one UvrB monomer. DNA wrap is dependent on ATP binding by UvrB and probably causes local melting of the DNA helix, facilitating insertion of UvrB beta-hairpin between the DNA strands. Then UvrB probes one DNA strand for the presence of a lesion. If a lesion is found the UvrA subunits dissociate and the UvrB-DNA preincision complex is formed. This complex is subsequently bound by UvrC and the second UvrB is released. If no lesion is found, the DNA wraps around the other UvrB subunit that will check the other stand for damage.</text>
</comment>
<feature type="domain" description="Helicase ATP-binding" evidence="18">
    <location>
        <begin position="40"/>
        <end position="175"/>
    </location>
</feature>
<dbReference type="PROSITE" id="PS50151">
    <property type="entry name" value="UVR"/>
    <property type="match status" value="1"/>
</dbReference>
<dbReference type="GO" id="GO:0009381">
    <property type="term" value="F:excinuclease ABC activity"/>
    <property type="evidence" value="ECO:0007669"/>
    <property type="project" value="UniProtKB-UniRule"/>
</dbReference>
<evidence type="ECO:0000259" key="19">
    <source>
        <dbReference type="PROSITE" id="PS51194"/>
    </source>
</evidence>
<dbReference type="NCBIfam" id="TIGR00631">
    <property type="entry name" value="uvrb"/>
    <property type="match status" value="1"/>
</dbReference>
<feature type="coiled-coil region" evidence="15">
    <location>
        <begin position="641"/>
        <end position="673"/>
    </location>
</feature>
<dbReference type="SMART" id="SM00487">
    <property type="entry name" value="DEXDc"/>
    <property type="match status" value="1"/>
</dbReference>
<dbReference type="GO" id="GO:0006289">
    <property type="term" value="P:nucleotide-excision repair"/>
    <property type="evidence" value="ECO:0007669"/>
    <property type="project" value="UniProtKB-UniRule"/>
</dbReference>
<proteinExistence type="inferred from homology"/>
<dbReference type="PROSITE" id="PS51192">
    <property type="entry name" value="HELICASE_ATP_BIND_1"/>
    <property type="match status" value="1"/>
</dbReference>
<dbReference type="Pfam" id="PF17757">
    <property type="entry name" value="UvrB_inter"/>
    <property type="match status" value="1"/>
</dbReference>
<dbReference type="PANTHER" id="PTHR24029">
    <property type="entry name" value="UVRABC SYSTEM PROTEIN B"/>
    <property type="match status" value="1"/>
</dbReference>
<dbReference type="PANTHER" id="PTHR24029:SF0">
    <property type="entry name" value="UVRABC SYSTEM PROTEIN B"/>
    <property type="match status" value="1"/>
</dbReference>
<feature type="short sequence motif" description="Beta-hairpin" evidence="13">
    <location>
        <begin position="106"/>
        <end position="129"/>
    </location>
</feature>
<evidence type="ECO:0000256" key="6">
    <source>
        <dbReference type="ARBA" id="ARBA00022769"/>
    </source>
</evidence>
<accession>A0A1N7K3E5</accession>
<evidence type="ECO:0000256" key="11">
    <source>
        <dbReference type="ARBA" id="ARBA00026033"/>
    </source>
</evidence>
<keyword evidence="7 13" id="KW-0067">ATP-binding</keyword>
<dbReference type="CDD" id="cd18790">
    <property type="entry name" value="SF2_C_UvrB"/>
    <property type="match status" value="1"/>
</dbReference>
<dbReference type="InterPro" id="IPR006935">
    <property type="entry name" value="Helicase/UvrB_N"/>
</dbReference>
<dbReference type="Pfam" id="PF04851">
    <property type="entry name" value="ResIII"/>
    <property type="match status" value="1"/>
</dbReference>
<dbReference type="InterPro" id="IPR024759">
    <property type="entry name" value="UvrB_YAD/RRR_dom"/>
</dbReference>
<evidence type="ECO:0000256" key="3">
    <source>
        <dbReference type="ARBA" id="ARBA00022490"/>
    </source>
</evidence>
<evidence type="ECO:0000256" key="4">
    <source>
        <dbReference type="ARBA" id="ARBA00022741"/>
    </source>
</evidence>
<reference evidence="20 21" key="1">
    <citation type="submission" date="2017-01" db="EMBL/GenBank/DDBJ databases">
        <authorList>
            <person name="Mah S.A."/>
            <person name="Swanson W.J."/>
            <person name="Moy G.W."/>
            <person name="Vacquier V.D."/>
        </authorList>
    </citation>
    <scope>NUCLEOTIDE SEQUENCE [LARGE SCALE GENOMIC DNA]</scope>
    <source>
        <strain evidence="20 21">DSM 11589</strain>
    </source>
</reference>
<feature type="domain" description="Helicase C-terminal" evidence="19">
    <location>
        <begin position="445"/>
        <end position="611"/>
    </location>
</feature>
<evidence type="ECO:0000256" key="2">
    <source>
        <dbReference type="ARBA" id="ARBA00008533"/>
    </source>
</evidence>
<dbReference type="InterPro" id="IPR027417">
    <property type="entry name" value="P-loop_NTPase"/>
</dbReference>
<keyword evidence="6 13" id="KW-0228">DNA excision</keyword>
<dbReference type="GO" id="GO:0016887">
    <property type="term" value="F:ATP hydrolysis activity"/>
    <property type="evidence" value="ECO:0007669"/>
    <property type="project" value="InterPro"/>
</dbReference>
<keyword evidence="5 13" id="KW-0227">DNA damage</keyword>
<dbReference type="Proteomes" id="UP000185678">
    <property type="component" value="Unassembled WGS sequence"/>
</dbReference>
<comment type="domain">
    <text evidence="13">The beta-hairpin motif is involved in DNA binding.</text>
</comment>
<comment type="similarity">
    <text evidence="2 13 14">Belongs to the UvrB family.</text>
</comment>
<keyword evidence="15" id="KW-0175">Coiled coil</keyword>
<gene>
    <name evidence="13" type="primary">uvrB</name>
    <name evidence="20" type="ORF">SAMN05421779_102587</name>
</gene>
<dbReference type="SMART" id="SM00490">
    <property type="entry name" value="HELICc"/>
    <property type="match status" value="1"/>
</dbReference>
<dbReference type="Pfam" id="PF12344">
    <property type="entry name" value="UvrB"/>
    <property type="match status" value="1"/>
</dbReference>
<dbReference type="Gene3D" id="4.10.860.10">
    <property type="entry name" value="UVR domain"/>
    <property type="match status" value="1"/>
</dbReference>
<comment type="subcellular location">
    <subcellularLocation>
        <location evidence="1 13 14">Cytoplasm</location>
    </subcellularLocation>
</comment>
<evidence type="ECO:0000259" key="18">
    <source>
        <dbReference type="PROSITE" id="PS51192"/>
    </source>
</evidence>
<dbReference type="STRING" id="80876.SAMN05421779_102587"/>
<keyword evidence="21" id="KW-1185">Reference proteome</keyword>
<feature type="domain" description="UVR" evidence="17">
    <location>
        <begin position="638"/>
        <end position="673"/>
    </location>
</feature>
<evidence type="ECO:0000256" key="15">
    <source>
        <dbReference type="SAM" id="Coils"/>
    </source>
</evidence>
<dbReference type="Pfam" id="PF00271">
    <property type="entry name" value="Helicase_C"/>
    <property type="match status" value="1"/>
</dbReference>
<dbReference type="GO" id="GO:0003677">
    <property type="term" value="F:DNA binding"/>
    <property type="evidence" value="ECO:0007669"/>
    <property type="project" value="UniProtKB-UniRule"/>
</dbReference>
<evidence type="ECO:0000256" key="1">
    <source>
        <dbReference type="ARBA" id="ARBA00004496"/>
    </source>
</evidence>
<keyword evidence="8 13" id="KW-0267">Excision nuclease</keyword>
<dbReference type="InterPro" id="IPR014001">
    <property type="entry name" value="Helicase_ATP-bd"/>
</dbReference>
<dbReference type="Gene3D" id="3.40.50.300">
    <property type="entry name" value="P-loop containing nucleotide triphosphate hydrolases"/>
    <property type="match status" value="3"/>
</dbReference>
<dbReference type="SUPFAM" id="SSF46600">
    <property type="entry name" value="C-terminal UvrC-binding domain of UvrB"/>
    <property type="match status" value="1"/>
</dbReference>
<evidence type="ECO:0000256" key="5">
    <source>
        <dbReference type="ARBA" id="ARBA00022763"/>
    </source>
</evidence>